<dbReference type="AlphaFoldDB" id="A0A9X3YLA5"/>
<gene>
    <name evidence="2" type="ORF">OD750_012245</name>
</gene>
<dbReference type="PROSITE" id="PS51257">
    <property type="entry name" value="PROKAR_LIPOPROTEIN"/>
    <property type="match status" value="1"/>
</dbReference>
<dbReference type="Proteomes" id="UP001139971">
    <property type="component" value="Unassembled WGS sequence"/>
</dbReference>
<accession>A0A9X3YLA5</accession>
<keyword evidence="3" id="KW-1185">Reference proteome</keyword>
<reference evidence="2" key="1">
    <citation type="submission" date="2023-02" db="EMBL/GenBank/DDBJ databases">
        <title>Tahibacter soli sp. nov. isolated from soil.</title>
        <authorList>
            <person name="Baek J.H."/>
            <person name="Lee J.K."/>
            <person name="Choi D.G."/>
            <person name="Jeon C.O."/>
        </authorList>
    </citation>
    <scope>NUCLEOTIDE SEQUENCE</scope>
    <source>
        <strain evidence="2">BL</strain>
    </source>
</reference>
<name>A0A9X3YLA5_9GAMM</name>
<proteinExistence type="predicted"/>
<feature type="signal peptide" evidence="1">
    <location>
        <begin position="1"/>
        <end position="23"/>
    </location>
</feature>
<comment type="caution">
    <text evidence="2">The sequence shown here is derived from an EMBL/GenBank/DDBJ whole genome shotgun (WGS) entry which is preliminary data.</text>
</comment>
<keyword evidence="1" id="KW-0732">Signal</keyword>
<evidence type="ECO:0000313" key="3">
    <source>
        <dbReference type="Proteomes" id="UP001139971"/>
    </source>
</evidence>
<protein>
    <recommendedName>
        <fullName evidence="4">DUF695 domain-containing protein</fullName>
    </recommendedName>
</protein>
<dbReference type="RefSeq" id="WP_263545519.1">
    <property type="nucleotide sequence ID" value="NZ_JAOVZO020000017.1"/>
</dbReference>
<dbReference type="EMBL" id="JAOVZO020000017">
    <property type="protein sequence ID" value="MDC8013310.1"/>
    <property type="molecule type" value="Genomic_DNA"/>
</dbReference>
<organism evidence="2 3">
    <name type="scientific">Tahibacter soli</name>
    <dbReference type="NCBI Taxonomy" id="2983605"/>
    <lineage>
        <taxon>Bacteria</taxon>
        <taxon>Pseudomonadati</taxon>
        <taxon>Pseudomonadota</taxon>
        <taxon>Gammaproteobacteria</taxon>
        <taxon>Lysobacterales</taxon>
        <taxon>Rhodanobacteraceae</taxon>
        <taxon>Tahibacter</taxon>
    </lineage>
</organism>
<sequence>MNKFALCLVCFALAACAPTDPPAASYTAATAAARDPARGGARPGVWHRAEAERNGAPIAWEFRADVDAARRATLPQLVVVSVVNYVDVGEDKRLKASTIDAYDRIERDLAKLMAGKGELVAVLDHYRQYDWYFYATGVADVDAIKALFAQSGYNGVTVNVENDAQGEFYATLRERVDAR</sequence>
<feature type="chain" id="PRO_5040972349" description="DUF695 domain-containing protein" evidence="1">
    <location>
        <begin position="24"/>
        <end position="179"/>
    </location>
</feature>
<evidence type="ECO:0008006" key="4">
    <source>
        <dbReference type="Google" id="ProtNLM"/>
    </source>
</evidence>
<evidence type="ECO:0000313" key="2">
    <source>
        <dbReference type="EMBL" id="MDC8013310.1"/>
    </source>
</evidence>
<evidence type="ECO:0000256" key="1">
    <source>
        <dbReference type="SAM" id="SignalP"/>
    </source>
</evidence>